<name>A7T6R9_NEMVE</name>
<dbReference type="Proteomes" id="UP000001593">
    <property type="component" value="Unassembled WGS sequence"/>
</dbReference>
<organism evidence="3 4">
    <name type="scientific">Nematostella vectensis</name>
    <name type="common">Starlet sea anemone</name>
    <dbReference type="NCBI Taxonomy" id="45351"/>
    <lineage>
        <taxon>Eukaryota</taxon>
        <taxon>Metazoa</taxon>
        <taxon>Cnidaria</taxon>
        <taxon>Anthozoa</taxon>
        <taxon>Hexacorallia</taxon>
        <taxon>Actiniaria</taxon>
        <taxon>Edwardsiidae</taxon>
        <taxon>Nematostella</taxon>
    </lineage>
</organism>
<proteinExistence type="predicted"/>
<dbReference type="InParanoid" id="A7T6R9"/>
<evidence type="ECO:0000313" key="4">
    <source>
        <dbReference type="Proteomes" id="UP000001593"/>
    </source>
</evidence>
<dbReference type="PhylomeDB" id="A7T6R9"/>
<dbReference type="GO" id="GO:0005085">
    <property type="term" value="F:guanyl-nucleotide exchange factor activity"/>
    <property type="evidence" value="ECO:0007669"/>
    <property type="project" value="UniProtKB-ARBA"/>
</dbReference>
<dbReference type="EMBL" id="DS471691">
    <property type="protein sequence ID" value="EDO28336.1"/>
    <property type="molecule type" value="Genomic_DNA"/>
</dbReference>
<gene>
    <name evidence="3" type="ORF">NEMVEDRAFT_v1g223113</name>
</gene>
<reference evidence="3 4" key="1">
    <citation type="journal article" date="2007" name="Science">
        <title>Sea anemone genome reveals ancestral eumetazoan gene repertoire and genomic organization.</title>
        <authorList>
            <person name="Putnam N.H."/>
            <person name="Srivastava M."/>
            <person name="Hellsten U."/>
            <person name="Dirks B."/>
            <person name="Chapman J."/>
            <person name="Salamov A."/>
            <person name="Terry A."/>
            <person name="Shapiro H."/>
            <person name="Lindquist E."/>
            <person name="Kapitonov V.V."/>
            <person name="Jurka J."/>
            <person name="Genikhovich G."/>
            <person name="Grigoriev I.V."/>
            <person name="Lucas S.M."/>
            <person name="Steele R.E."/>
            <person name="Finnerty J.R."/>
            <person name="Technau U."/>
            <person name="Martindale M.Q."/>
            <person name="Rokhsar D.S."/>
        </authorList>
    </citation>
    <scope>NUCLEOTIDE SEQUENCE [LARGE SCALE GENOMIC DNA]</scope>
    <source>
        <strain evidence="4">CH2 X CH6</strain>
    </source>
</reference>
<dbReference type="InterPro" id="IPR057977">
    <property type="entry name" value="TPR_DENND3"/>
</dbReference>
<accession>A7T6R9</accession>
<feature type="non-terminal residue" evidence="3">
    <location>
        <position position="1"/>
    </location>
</feature>
<dbReference type="Pfam" id="PF25570">
    <property type="entry name" value="TPR_DENND3"/>
    <property type="match status" value="1"/>
</dbReference>
<dbReference type="InterPro" id="IPR051696">
    <property type="entry name" value="DENN_Domain_GEFs"/>
</dbReference>
<dbReference type="Pfam" id="PF03455">
    <property type="entry name" value="dDENN"/>
    <property type="match status" value="1"/>
</dbReference>
<dbReference type="PANTHER" id="PTHR12296:SF21">
    <property type="entry name" value="DENN DOMAIN-CONTAINING PROTEIN 3"/>
    <property type="match status" value="1"/>
</dbReference>
<sequence>TMEMMARILGDMSSYTVQEELYFDLDAFIESKPSEDQPFYRELCKTHAFSSFLDSRLLHPEKRDYFAAEPELKSSSLLASYLYLRGMFNVARGNKIEALEDFFAVSTWNVQLFPHE</sequence>
<feature type="domain" description="dDENN" evidence="1">
    <location>
        <begin position="23"/>
        <end position="64"/>
    </location>
</feature>
<evidence type="ECO:0000259" key="1">
    <source>
        <dbReference type="Pfam" id="PF03455"/>
    </source>
</evidence>
<dbReference type="InterPro" id="IPR005112">
    <property type="entry name" value="dDENN_dom"/>
</dbReference>
<dbReference type="AlphaFoldDB" id="A7T6R9"/>
<keyword evidence="4" id="KW-1185">Reference proteome</keyword>
<evidence type="ECO:0000313" key="3">
    <source>
        <dbReference type="EMBL" id="EDO28336.1"/>
    </source>
</evidence>
<dbReference type="PANTHER" id="PTHR12296">
    <property type="entry name" value="DENN DOMAIN-CONTAINING PROTEIN 4"/>
    <property type="match status" value="1"/>
</dbReference>
<protein>
    <submittedName>
        <fullName evidence="3">Uncharacterized protein</fullName>
    </submittedName>
</protein>
<evidence type="ECO:0000259" key="2">
    <source>
        <dbReference type="Pfam" id="PF25570"/>
    </source>
</evidence>
<feature type="domain" description="DENND3-like TPR repeats" evidence="2">
    <location>
        <begin position="73"/>
        <end position="116"/>
    </location>
</feature>
<dbReference type="HOGENOM" id="CLU_2103000_0_0_1"/>